<dbReference type="Proteomes" id="UP000610203">
    <property type="component" value="Unassembled WGS sequence"/>
</dbReference>
<proteinExistence type="predicted"/>
<sequence length="87" mass="9717">MTVNTKPNNKEKVLVDDPVASEPKNTNENTKDSYKGRKHEPDIDGPQQDSQETDEIYSDPREEENLPAGGKNVADLNAYDLSKNNNT</sequence>
<keyword evidence="3" id="KW-1185">Reference proteome</keyword>
<reference evidence="3" key="1">
    <citation type="journal article" date="2019" name="Int. J. Syst. Evol. Microbiol.">
        <title>The Global Catalogue of Microorganisms (GCM) 10K type strain sequencing project: providing services to taxonomists for standard genome sequencing and annotation.</title>
        <authorList>
            <consortium name="The Broad Institute Genomics Platform"/>
            <consortium name="The Broad Institute Genome Sequencing Center for Infectious Disease"/>
            <person name="Wu L."/>
            <person name="Ma J."/>
        </authorList>
    </citation>
    <scope>NUCLEOTIDE SEQUENCE [LARGE SCALE GENOMIC DNA]</scope>
    <source>
        <strain evidence="3">KCTC 42280</strain>
    </source>
</reference>
<evidence type="ECO:0000313" key="2">
    <source>
        <dbReference type="EMBL" id="GHD25316.1"/>
    </source>
</evidence>
<organism evidence="2 3">
    <name type="scientific">Psychrobacter glaciei</name>
    <dbReference type="NCBI Taxonomy" id="619771"/>
    <lineage>
        <taxon>Bacteria</taxon>
        <taxon>Pseudomonadati</taxon>
        <taxon>Pseudomonadota</taxon>
        <taxon>Gammaproteobacteria</taxon>
        <taxon>Moraxellales</taxon>
        <taxon>Moraxellaceae</taxon>
        <taxon>Psychrobacter</taxon>
    </lineage>
</organism>
<dbReference type="RefSeq" id="WP_189580099.1">
    <property type="nucleotide sequence ID" value="NZ_BMZR01000001.1"/>
</dbReference>
<gene>
    <name evidence="2" type="ORF">GCM10016272_00910</name>
</gene>
<protein>
    <submittedName>
        <fullName evidence="2">Uncharacterized protein</fullName>
    </submittedName>
</protein>
<evidence type="ECO:0000256" key="1">
    <source>
        <dbReference type="SAM" id="MobiDB-lite"/>
    </source>
</evidence>
<name>A0ABQ3GMY4_9GAMM</name>
<evidence type="ECO:0000313" key="3">
    <source>
        <dbReference type="Proteomes" id="UP000610203"/>
    </source>
</evidence>
<comment type="caution">
    <text evidence="2">The sequence shown here is derived from an EMBL/GenBank/DDBJ whole genome shotgun (WGS) entry which is preliminary data.</text>
</comment>
<feature type="region of interest" description="Disordered" evidence="1">
    <location>
        <begin position="1"/>
        <end position="87"/>
    </location>
</feature>
<dbReference type="EMBL" id="BMZR01000001">
    <property type="protein sequence ID" value="GHD25316.1"/>
    <property type="molecule type" value="Genomic_DNA"/>
</dbReference>
<feature type="compositionally biased region" description="Basic and acidic residues" evidence="1">
    <location>
        <begin position="29"/>
        <end position="42"/>
    </location>
</feature>
<accession>A0ABQ3GMY4</accession>